<dbReference type="GO" id="GO:0005886">
    <property type="term" value="C:plasma membrane"/>
    <property type="evidence" value="ECO:0007669"/>
    <property type="project" value="UniProtKB-SubCell"/>
</dbReference>
<dbReference type="AlphaFoldDB" id="W8VNR5"/>
<reference evidence="8 9" key="1">
    <citation type="journal article" date="2014" name="Proc. Natl. Acad. Sci. U.S.A.">
        <title>Functional characterization of flavobacteria rhodopsins reveals a unique class of light-driven chloride pump in bacteria.</title>
        <authorList>
            <person name="Yoshizawa S."/>
            <person name="Kumagai Y."/>
            <person name="Kim H."/>
            <person name="Ogura Y."/>
            <person name="Hayashi T."/>
            <person name="Iwasaki W."/>
            <person name="DeLong E.F."/>
            <person name="Kogure K."/>
        </authorList>
    </citation>
    <scope>NUCLEOTIDE SEQUENCE [LARGE SCALE GENOMIC DNA]</scope>
    <source>
        <strain evidence="8 9">S1-08</strain>
    </source>
</reference>
<name>W8VNR5_9FLAO</name>
<evidence type="ECO:0000313" key="8">
    <source>
        <dbReference type="EMBL" id="BAO54030.1"/>
    </source>
</evidence>
<evidence type="ECO:0000313" key="9">
    <source>
        <dbReference type="Proteomes" id="UP000031760"/>
    </source>
</evidence>
<evidence type="ECO:0000256" key="2">
    <source>
        <dbReference type="ARBA" id="ARBA00022475"/>
    </source>
</evidence>
<dbReference type="InterPro" id="IPR010432">
    <property type="entry name" value="RDD"/>
</dbReference>
<dbReference type="STRING" id="1454201.NMS_0021"/>
<sequence length="189" mass="21385">MQQDPFLDNEQTGDSEELIFVGFWPRALALLLDSLIVGIPIAIANIYNLLILKSFLFFVLISMISIAYKPLMEGIYGATLGKMSMGMKVVDYNGEAINAAQAILRSVFTIGQSFFTIPVYWFVFNDLDLMELTNYFELSLQMAASYPILNVISGVSTLILFIETLTLLMDPPYWRSLHDRIAKTYVIEK</sequence>
<feature type="transmembrane region" description="Helical" evidence="6">
    <location>
        <begin position="102"/>
        <end position="124"/>
    </location>
</feature>
<evidence type="ECO:0000256" key="1">
    <source>
        <dbReference type="ARBA" id="ARBA00004651"/>
    </source>
</evidence>
<accession>W8VNR5</accession>
<dbReference type="EMBL" id="AP014548">
    <property type="protein sequence ID" value="BAO54030.1"/>
    <property type="molecule type" value="Genomic_DNA"/>
</dbReference>
<comment type="subcellular location">
    <subcellularLocation>
        <location evidence="1">Cell membrane</location>
        <topology evidence="1">Multi-pass membrane protein</topology>
    </subcellularLocation>
</comment>
<keyword evidence="2" id="KW-1003">Cell membrane</keyword>
<keyword evidence="4 6" id="KW-1133">Transmembrane helix</keyword>
<dbReference type="RefSeq" id="WP_052476602.1">
    <property type="nucleotide sequence ID" value="NZ_AP014548.1"/>
</dbReference>
<evidence type="ECO:0000259" key="7">
    <source>
        <dbReference type="Pfam" id="PF06271"/>
    </source>
</evidence>
<keyword evidence="9" id="KW-1185">Reference proteome</keyword>
<dbReference type="InterPro" id="IPR051791">
    <property type="entry name" value="Pra-immunoreactive"/>
</dbReference>
<evidence type="ECO:0000256" key="3">
    <source>
        <dbReference type="ARBA" id="ARBA00022692"/>
    </source>
</evidence>
<dbReference type="OrthoDB" id="1143858at2"/>
<dbReference type="Pfam" id="PF06271">
    <property type="entry name" value="RDD"/>
    <property type="match status" value="1"/>
</dbReference>
<evidence type="ECO:0000256" key="5">
    <source>
        <dbReference type="ARBA" id="ARBA00023136"/>
    </source>
</evidence>
<feature type="transmembrane region" description="Helical" evidence="6">
    <location>
        <begin position="144"/>
        <end position="168"/>
    </location>
</feature>
<evidence type="ECO:0000256" key="6">
    <source>
        <dbReference type="SAM" id="Phobius"/>
    </source>
</evidence>
<evidence type="ECO:0000256" key="4">
    <source>
        <dbReference type="ARBA" id="ARBA00022989"/>
    </source>
</evidence>
<gene>
    <name evidence="8" type="ORF">NMS_0021</name>
</gene>
<feature type="transmembrane region" description="Helical" evidence="6">
    <location>
        <begin position="23"/>
        <end position="43"/>
    </location>
</feature>
<dbReference type="PANTHER" id="PTHR36115">
    <property type="entry name" value="PROLINE-RICH ANTIGEN HOMOLOG-RELATED"/>
    <property type="match status" value="1"/>
</dbReference>
<dbReference type="PANTHER" id="PTHR36115:SF9">
    <property type="entry name" value="LMO1584 PROTEIN"/>
    <property type="match status" value="1"/>
</dbReference>
<proteinExistence type="predicted"/>
<organism evidence="8 9">
    <name type="scientific">Nonlabens marinus S1-08</name>
    <dbReference type="NCBI Taxonomy" id="1454201"/>
    <lineage>
        <taxon>Bacteria</taxon>
        <taxon>Pseudomonadati</taxon>
        <taxon>Bacteroidota</taxon>
        <taxon>Flavobacteriia</taxon>
        <taxon>Flavobacteriales</taxon>
        <taxon>Flavobacteriaceae</taxon>
        <taxon>Nonlabens</taxon>
    </lineage>
</organism>
<keyword evidence="5 6" id="KW-0472">Membrane</keyword>
<protein>
    <recommendedName>
        <fullName evidence="7">RDD domain-containing protein</fullName>
    </recommendedName>
</protein>
<dbReference type="KEGG" id="nmf:NMS_0021"/>
<dbReference type="HOGENOM" id="CLU_123306_0_0_10"/>
<dbReference type="Proteomes" id="UP000031760">
    <property type="component" value="Chromosome"/>
</dbReference>
<feature type="transmembrane region" description="Helical" evidence="6">
    <location>
        <begin position="50"/>
        <end position="68"/>
    </location>
</feature>
<feature type="domain" description="RDD" evidence="7">
    <location>
        <begin position="21"/>
        <end position="183"/>
    </location>
</feature>
<keyword evidence="3 6" id="KW-0812">Transmembrane</keyword>